<dbReference type="HOGENOM" id="CLU_2997601_0_0_1"/>
<protein>
    <submittedName>
        <fullName evidence="1">Uncharacterized protein</fullName>
    </submittedName>
</protein>
<name>U9TRF9_RHIID</name>
<dbReference type="AlphaFoldDB" id="U9TRF9"/>
<proteinExistence type="predicted"/>
<organism evidence="1">
    <name type="scientific">Rhizophagus irregularis (strain DAOM 181602 / DAOM 197198 / MUCL 43194)</name>
    <name type="common">Arbuscular mycorrhizal fungus</name>
    <name type="synonym">Glomus intraradices</name>
    <dbReference type="NCBI Taxonomy" id="747089"/>
    <lineage>
        <taxon>Eukaryota</taxon>
        <taxon>Fungi</taxon>
        <taxon>Fungi incertae sedis</taxon>
        <taxon>Mucoromycota</taxon>
        <taxon>Glomeromycotina</taxon>
        <taxon>Glomeromycetes</taxon>
        <taxon>Glomerales</taxon>
        <taxon>Glomeraceae</taxon>
        <taxon>Rhizophagus</taxon>
    </lineage>
</organism>
<accession>U9TRF9</accession>
<evidence type="ECO:0000313" key="1">
    <source>
        <dbReference type="EMBL" id="ESA10759.1"/>
    </source>
</evidence>
<reference evidence="1" key="1">
    <citation type="submission" date="2013-07" db="EMBL/GenBank/DDBJ databases">
        <title>The genome of an arbuscular mycorrhizal fungus provides insights into the evolution of the oldest plant symbiosis.</title>
        <authorList>
            <consortium name="DOE Joint Genome Institute"/>
            <person name="Tisserant E."/>
            <person name="Malbreil M."/>
            <person name="Kuo A."/>
            <person name="Kohler A."/>
            <person name="Symeonidi A."/>
            <person name="Balestrini R."/>
            <person name="Charron P."/>
            <person name="Duensing N."/>
            <person name="Frei-dit-Frey N."/>
            <person name="Gianinazzi-Pearson V."/>
            <person name="Gilbert B."/>
            <person name="Handa Y."/>
            <person name="Hijri M."/>
            <person name="Kaul R."/>
            <person name="Kawaguchi M."/>
            <person name="Krajinski F."/>
            <person name="Lammers P."/>
            <person name="Lapierre D."/>
            <person name="Masclaux F.G."/>
            <person name="Murat C."/>
            <person name="Morin E."/>
            <person name="Ndikumana S."/>
            <person name="Pagni M."/>
            <person name="Petitpierre D."/>
            <person name="Requena N."/>
            <person name="Rosikiewicz P."/>
            <person name="Riley R."/>
            <person name="Saito K."/>
            <person name="San Clemente H."/>
            <person name="Shapiro H."/>
            <person name="van Tuinen D."/>
            <person name="Becard G."/>
            <person name="Bonfante P."/>
            <person name="Paszkowski U."/>
            <person name="Shachar-Hill Y."/>
            <person name="Young J.P."/>
            <person name="Sanders I.R."/>
            <person name="Henrissat B."/>
            <person name="Rensing S.A."/>
            <person name="Grigoriev I.V."/>
            <person name="Corradi N."/>
            <person name="Roux C."/>
            <person name="Martin F."/>
        </authorList>
    </citation>
    <scope>NUCLEOTIDE SEQUENCE</scope>
    <source>
        <strain evidence="1">DAOM 197198</strain>
    </source>
</reference>
<dbReference type="EMBL" id="KI286749">
    <property type="protein sequence ID" value="ESA10759.1"/>
    <property type="molecule type" value="Genomic_DNA"/>
</dbReference>
<sequence length="57" mass="6572">MVMLEIKSFKYKKIRIKALIGSVLIRQPGLKIRIGPVWVDASIRTKIFGLVWSGFRL</sequence>
<gene>
    <name evidence="1" type="ORF">GLOINDRAFT_29080</name>
</gene>